<keyword evidence="5 8" id="KW-0663">Pyridoxal phosphate</keyword>
<evidence type="ECO:0000256" key="5">
    <source>
        <dbReference type="ARBA" id="ARBA00022898"/>
    </source>
</evidence>
<dbReference type="PANTHER" id="PTHR43586:SF8">
    <property type="entry name" value="CYSTEINE DESULFURASE 1, CHLOROPLASTIC"/>
    <property type="match status" value="1"/>
</dbReference>
<dbReference type="CDD" id="cd06453">
    <property type="entry name" value="SufS_like"/>
    <property type="match status" value="1"/>
</dbReference>
<comment type="function">
    <text evidence="8">Catalyzes the removal of elemental sulfur and selenium atoms from L-cysteine, L-cystine, L-selenocysteine, and L-selenocystine to produce L-alanine.</text>
</comment>
<proteinExistence type="inferred from homology"/>
<dbReference type="GO" id="GO:0006534">
    <property type="term" value="P:cysteine metabolic process"/>
    <property type="evidence" value="ECO:0007669"/>
    <property type="project" value="UniProtKB-UniRule"/>
</dbReference>
<feature type="domain" description="Aminotransferase class V" evidence="9">
    <location>
        <begin position="24"/>
        <end position="394"/>
    </location>
</feature>
<dbReference type="AlphaFoldDB" id="A0A3M0AHS7"/>
<dbReference type="RefSeq" id="WP_121877413.1">
    <property type="nucleotide sequence ID" value="NZ_REFJ01000005.1"/>
</dbReference>
<dbReference type="Gene3D" id="3.40.640.10">
    <property type="entry name" value="Type I PLP-dependent aspartate aminotransferase-like (Major domain)"/>
    <property type="match status" value="1"/>
</dbReference>
<dbReference type="OrthoDB" id="9808002at2"/>
<comment type="similarity">
    <text evidence="2 8">Belongs to the class-V pyridoxal-phosphate-dependent aminotransferase family. Csd subfamily.</text>
</comment>
<accession>A0A3M0AHS7</accession>
<dbReference type="InterPro" id="IPR015424">
    <property type="entry name" value="PyrdxlP-dep_Trfase"/>
</dbReference>
<keyword evidence="11" id="KW-1185">Reference proteome</keyword>
<evidence type="ECO:0000256" key="3">
    <source>
        <dbReference type="ARBA" id="ARBA00012239"/>
    </source>
</evidence>
<evidence type="ECO:0000259" key="9">
    <source>
        <dbReference type="Pfam" id="PF00266"/>
    </source>
</evidence>
<dbReference type="InterPro" id="IPR000192">
    <property type="entry name" value="Aminotrans_V_dom"/>
</dbReference>
<gene>
    <name evidence="10" type="ORF">DFR27_2111</name>
</gene>
<evidence type="ECO:0000313" key="10">
    <source>
        <dbReference type="EMBL" id="RMA78772.1"/>
    </source>
</evidence>
<evidence type="ECO:0000256" key="6">
    <source>
        <dbReference type="ARBA" id="ARBA00050776"/>
    </source>
</evidence>
<keyword evidence="4 8" id="KW-0808">Transferase</keyword>
<comment type="caution">
    <text evidence="10">The sequence shown here is derived from an EMBL/GenBank/DDBJ whole genome shotgun (WGS) entry which is preliminary data.</text>
</comment>
<dbReference type="Pfam" id="PF00266">
    <property type="entry name" value="Aminotran_5"/>
    <property type="match status" value="1"/>
</dbReference>
<evidence type="ECO:0000256" key="7">
    <source>
        <dbReference type="RuleBase" id="RU004504"/>
    </source>
</evidence>
<sequence length="406" mass="44067">MFNVDAIRREFPLLQREVHGKPLVYLDNAATTQKPQCVIDSLTNYYTSMNSNVHRGAHCLADEATRAYETARGQVARFINAARECEIIWTSGTTEGINIIARGIADRLAPRHNVVVSAMEHHANLVPWQQACHRSGAELRIAPINDAGDIDMTALAELIDSNTAILSVAHISNALGTINPVHKIGEMLKSVNPSALFMIDGAQGIAHGDVDVQALGCDFYAFSGHKVFGPTGVGVLWGRESVLADWPVWQTGGEMISSVTYQSAEWNILPSRLEAGTPNIAGAIALGTAINWLSQQDLEGLRAHEQTLIRYADERAAQVSGLRQIGTAEKRIGVLSFVLSQGHAADVGFLLDRQGIAIRTGNHCAEPLMERFGLSGSARASFSIYNTVDEIDLLFTGIEKAKMMLE</sequence>
<dbReference type="EC" id="2.8.1.7" evidence="3 8"/>
<dbReference type="GO" id="GO:0031071">
    <property type="term" value="F:cysteine desulfurase activity"/>
    <property type="evidence" value="ECO:0007669"/>
    <property type="project" value="UniProtKB-UniRule"/>
</dbReference>
<dbReference type="PANTHER" id="PTHR43586">
    <property type="entry name" value="CYSTEINE DESULFURASE"/>
    <property type="match status" value="1"/>
</dbReference>
<dbReference type="InterPro" id="IPR020578">
    <property type="entry name" value="Aminotrans_V_PyrdxlP_BS"/>
</dbReference>
<comment type="catalytic activity">
    <reaction evidence="6 8">
        <text>(sulfur carrier)-H + L-cysteine = (sulfur carrier)-SH + L-alanine</text>
        <dbReference type="Rhea" id="RHEA:43892"/>
        <dbReference type="Rhea" id="RHEA-COMP:14737"/>
        <dbReference type="Rhea" id="RHEA-COMP:14739"/>
        <dbReference type="ChEBI" id="CHEBI:29917"/>
        <dbReference type="ChEBI" id="CHEBI:35235"/>
        <dbReference type="ChEBI" id="CHEBI:57972"/>
        <dbReference type="ChEBI" id="CHEBI:64428"/>
        <dbReference type="EC" id="2.8.1.7"/>
    </reaction>
</comment>
<comment type="cofactor">
    <cofactor evidence="1 7">
        <name>pyridoxal 5'-phosphate</name>
        <dbReference type="ChEBI" id="CHEBI:597326"/>
    </cofactor>
</comment>
<evidence type="ECO:0000256" key="2">
    <source>
        <dbReference type="ARBA" id="ARBA00010447"/>
    </source>
</evidence>
<protein>
    <recommendedName>
        <fullName evidence="3 8">Cysteine desulfurase</fullName>
        <ecNumber evidence="3 8">2.8.1.7</ecNumber>
    </recommendedName>
</protein>
<dbReference type="InterPro" id="IPR010970">
    <property type="entry name" value="Cys_dSase_SufS"/>
</dbReference>
<evidence type="ECO:0000256" key="8">
    <source>
        <dbReference type="RuleBase" id="RU004506"/>
    </source>
</evidence>
<dbReference type="InterPro" id="IPR015421">
    <property type="entry name" value="PyrdxlP-dep_Trfase_major"/>
</dbReference>
<evidence type="ECO:0000256" key="4">
    <source>
        <dbReference type="ARBA" id="ARBA00022679"/>
    </source>
</evidence>
<evidence type="ECO:0000313" key="11">
    <source>
        <dbReference type="Proteomes" id="UP000267187"/>
    </source>
</evidence>
<dbReference type="PROSITE" id="PS00595">
    <property type="entry name" value="AA_TRANSFER_CLASS_5"/>
    <property type="match status" value="1"/>
</dbReference>
<dbReference type="SUPFAM" id="SSF53383">
    <property type="entry name" value="PLP-dependent transferases"/>
    <property type="match status" value="1"/>
</dbReference>
<dbReference type="NCBIfam" id="TIGR01979">
    <property type="entry name" value="sufS"/>
    <property type="match status" value="1"/>
</dbReference>
<name>A0A3M0AHS7_9GAMM</name>
<dbReference type="Gene3D" id="3.90.1150.10">
    <property type="entry name" value="Aspartate Aminotransferase, domain 1"/>
    <property type="match status" value="1"/>
</dbReference>
<dbReference type="EMBL" id="REFJ01000005">
    <property type="protein sequence ID" value="RMA78772.1"/>
    <property type="molecule type" value="Genomic_DNA"/>
</dbReference>
<dbReference type="GO" id="GO:0030170">
    <property type="term" value="F:pyridoxal phosphate binding"/>
    <property type="evidence" value="ECO:0007669"/>
    <property type="project" value="UniProtKB-UniRule"/>
</dbReference>
<reference evidence="10 11" key="1">
    <citation type="submission" date="2018-10" db="EMBL/GenBank/DDBJ databases">
        <title>Genomic Encyclopedia of Type Strains, Phase IV (KMG-IV): sequencing the most valuable type-strain genomes for metagenomic binning, comparative biology and taxonomic classification.</title>
        <authorList>
            <person name="Goeker M."/>
        </authorList>
    </citation>
    <scope>NUCLEOTIDE SEQUENCE [LARGE SCALE GENOMIC DNA]</scope>
    <source>
        <strain evidence="10 11">DSM 25080</strain>
    </source>
</reference>
<dbReference type="InterPro" id="IPR015422">
    <property type="entry name" value="PyrdxlP-dep_Trfase_small"/>
</dbReference>
<dbReference type="Proteomes" id="UP000267187">
    <property type="component" value="Unassembled WGS sequence"/>
</dbReference>
<organism evidence="10 11">
    <name type="scientific">Umboniibacter marinipuniceus</name>
    <dbReference type="NCBI Taxonomy" id="569599"/>
    <lineage>
        <taxon>Bacteria</taxon>
        <taxon>Pseudomonadati</taxon>
        <taxon>Pseudomonadota</taxon>
        <taxon>Gammaproteobacteria</taxon>
        <taxon>Cellvibrionales</taxon>
        <taxon>Cellvibrionaceae</taxon>
        <taxon>Umboniibacter</taxon>
    </lineage>
</organism>
<evidence type="ECO:0000256" key="1">
    <source>
        <dbReference type="ARBA" id="ARBA00001933"/>
    </source>
</evidence>